<dbReference type="EMBL" id="CAJOBS010002514">
    <property type="protein sequence ID" value="CAF4820146.1"/>
    <property type="molecule type" value="Genomic_DNA"/>
</dbReference>
<feature type="compositionally biased region" description="Polar residues" evidence="1">
    <location>
        <begin position="43"/>
        <end position="55"/>
    </location>
</feature>
<dbReference type="Proteomes" id="UP000663833">
    <property type="component" value="Unassembled WGS sequence"/>
</dbReference>
<evidence type="ECO:0000313" key="11">
    <source>
        <dbReference type="EMBL" id="CAF4662548.1"/>
    </source>
</evidence>
<evidence type="ECO:0000313" key="13">
    <source>
        <dbReference type="Proteomes" id="UP000663833"/>
    </source>
</evidence>
<evidence type="ECO:0000313" key="6">
    <source>
        <dbReference type="EMBL" id="CAF3721934.1"/>
    </source>
</evidence>
<sequence>MSVHYVRSLSPSKREGRISSRLTPFEKLPRIGSSHEYIPRPPQSLQSSHSKSNPRLKQISKPVEPILIAIRLHDGRRLEKEFNTNNKILDIIQYVKSEENDLDDEFYLSSGDVPKRQFKDFNLTLLQANIKTRTVLFIDR</sequence>
<feature type="domain" description="UBX" evidence="2">
    <location>
        <begin position="68"/>
        <end position="138"/>
    </location>
</feature>
<dbReference type="Proteomes" id="UP000663869">
    <property type="component" value="Unassembled WGS sequence"/>
</dbReference>
<protein>
    <recommendedName>
        <fullName evidence="2">UBX domain-containing protein</fullName>
    </recommendedName>
</protein>
<dbReference type="Proteomes" id="UP000663825">
    <property type="component" value="Unassembled WGS sequence"/>
</dbReference>
<evidence type="ECO:0000313" key="4">
    <source>
        <dbReference type="EMBL" id="CAF3465458.1"/>
    </source>
</evidence>
<dbReference type="SUPFAM" id="SSF54236">
    <property type="entry name" value="Ubiquitin-like"/>
    <property type="match status" value="1"/>
</dbReference>
<evidence type="ECO:0000313" key="12">
    <source>
        <dbReference type="EMBL" id="CAF4820146.1"/>
    </source>
</evidence>
<dbReference type="PROSITE" id="PS50033">
    <property type="entry name" value="UBX"/>
    <property type="match status" value="1"/>
</dbReference>
<evidence type="ECO:0000313" key="14">
    <source>
        <dbReference type="Proteomes" id="UP000663873"/>
    </source>
</evidence>
<dbReference type="OrthoDB" id="436606at2759"/>
<dbReference type="EMBL" id="CAJNYD010002957">
    <property type="protein sequence ID" value="CAF3465458.1"/>
    <property type="molecule type" value="Genomic_DNA"/>
</dbReference>
<dbReference type="InterPro" id="IPR001012">
    <property type="entry name" value="UBX_dom"/>
</dbReference>
<evidence type="ECO:0000313" key="3">
    <source>
        <dbReference type="EMBL" id="CAF3434301.1"/>
    </source>
</evidence>
<comment type="caution">
    <text evidence="4">The sequence shown here is derived from an EMBL/GenBank/DDBJ whole genome shotgun (WGS) entry which is preliminary data.</text>
</comment>
<organism evidence="4 13">
    <name type="scientific">Rotaria socialis</name>
    <dbReference type="NCBI Taxonomy" id="392032"/>
    <lineage>
        <taxon>Eukaryota</taxon>
        <taxon>Metazoa</taxon>
        <taxon>Spiralia</taxon>
        <taxon>Gnathifera</taxon>
        <taxon>Rotifera</taxon>
        <taxon>Eurotatoria</taxon>
        <taxon>Bdelloidea</taxon>
        <taxon>Philodinida</taxon>
        <taxon>Philodinidae</taxon>
        <taxon>Rotaria</taxon>
    </lineage>
</organism>
<reference evidence="4" key="1">
    <citation type="submission" date="2021-02" db="EMBL/GenBank/DDBJ databases">
        <authorList>
            <person name="Nowell W R."/>
        </authorList>
    </citation>
    <scope>NUCLEOTIDE SEQUENCE</scope>
</reference>
<evidence type="ECO:0000259" key="2">
    <source>
        <dbReference type="PROSITE" id="PS50033"/>
    </source>
</evidence>
<evidence type="ECO:0000313" key="5">
    <source>
        <dbReference type="EMBL" id="CAF3580514.1"/>
    </source>
</evidence>
<dbReference type="EMBL" id="CAJOBR010002182">
    <property type="protein sequence ID" value="CAF4662548.1"/>
    <property type="molecule type" value="Genomic_DNA"/>
</dbReference>
<gene>
    <name evidence="6" type="ORF">FME351_LOCUS29115</name>
    <name evidence="5" type="ORF">GRG538_LOCUS21691</name>
    <name evidence="10" type="ORF">HFQ381_LOCUS23534</name>
    <name evidence="7" type="ORF">KIK155_LOCUS29840</name>
    <name evidence="4" type="ORF">LUA448_LOCUS22969</name>
    <name evidence="11" type="ORF">QYT958_LOCUS15572</name>
    <name evidence="3" type="ORF">TIS948_LOCUS30614</name>
    <name evidence="12" type="ORF">TOA249_LOCUS24531</name>
    <name evidence="9" type="ORF">TSG867_LOCUS70</name>
    <name evidence="8" type="ORF">UJA718_LOCUS5682</name>
</gene>
<evidence type="ECO:0000313" key="8">
    <source>
        <dbReference type="EMBL" id="CAF4187042.1"/>
    </source>
</evidence>
<dbReference type="SMART" id="SM00166">
    <property type="entry name" value="UBX"/>
    <property type="match status" value="1"/>
</dbReference>
<dbReference type="Proteomes" id="UP000663848">
    <property type="component" value="Unassembled WGS sequence"/>
</dbReference>
<dbReference type="Proteomes" id="UP000663862">
    <property type="component" value="Unassembled WGS sequence"/>
</dbReference>
<dbReference type="InterPro" id="IPR029071">
    <property type="entry name" value="Ubiquitin-like_domsf"/>
</dbReference>
<dbReference type="EMBL" id="CAJNYV010005574">
    <property type="protein sequence ID" value="CAF3753444.1"/>
    <property type="molecule type" value="Genomic_DNA"/>
</dbReference>
<dbReference type="AlphaFoldDB" id="A0A818EYE5"/>
<keyword evidence="14" id="KW-1185">Reference proteome</keyword>
<dbReference type="EMBL" id="CAJNYT010003595">
    <property type="protein sequence ID" value="CAF3580514.1"/>
    <property type="molecule type" value="Genomic_DNA"/>
</dbReference>
<evidence type="ECO:0000313" key="9">
    <source>
        <dbReference type="EMBL" id="CAF4200296.1"/>
    </source>
</evidence>
<name>A0A818EYE5_9BILA</name>
<dbReference type="EMBL" id="CAJOBO010002353">
    <property type="protein sequence ID" value="CAF4446383.1"/>
    <property type="molecule type" value="Genomic_DNA"/>
</dbReference>
<dbReference type="EMBL" id="CAJNYU010004051">
    <property type="protein sequence ID" value="CAF3721934.1"/>
    <property type="molecule type" value="Genomic_DNA"/>
</dbReference>
<evidence type="ECO:0000313" key="10">
    <source>
        <dbReference type="EMBL" id="CAF4446383.1"/>
    </source>
</evidence>
<dbReference type="Gene3D" id="3.10.20.90">
    <property type="entry name" value="Phosphatidylinositol 3-kinase Catalytic Subunit, Chain A, domain 1"/>
    <property type="match status" value="1"/>
</dbReference>
<proteinExistence type="predicted"/>
<dbReference type="Proteomes" id="UP000663872">
    <property type="component" value="Unassembled WGS sequence"/>
</dbReference>
<dbReference type="Proteomes" id="UP000663851">
    <property type="component" value="Unassembled WGS sequence"/>
</dbReference>
<evidence type="ECO:0000313" key="7">
    <source>
        <dbReference type="EMBL" id="CAF3753444.1"/>
    </source>
</evidence>
<dbReference type="Pfam" id="PF00789">
    <property type="entry name" value="UBX"/>
    <property type="match status" value="1"/>
</dbReference>
<dbReference type="Proteomes" id="UP000663873">
    <property type="component" value="Unassembled WGS sequence"/>
</dbReference>
<dbReference type="EMBL" id="CAJOBQ010000001">
    <property type="protein sequence ID" value="CAF4200296.1"/>
    <property type="molecule type" value="Genomic_DNA"/>
</dbReference>
<dbReference type="EMBL" id="CAJNXB010005653">
    <property type="protein sequence ID" value="CAF3434301.1"/>
    <property type="molecule type" value="Genomic_DNA"/>
</dbReference>
<dbReference type="EMBL" id="CAJOBP010000506">
    <property type="protein sequence ID" value="CAF4187042.1"/>
    <property type="molecule type" value="Genomic_DNA"/>
</dbReference>
<accession>A0A818EYE5</accession>
<evidence type="ECO:0000256" key="1">
    <source>
        <dbReference type="SAM" id="MobiDB-lite"/>
    </source>
</evidence>
<feature type="region of interest" description="Disordered" evidence="1">
    <location>
        <begin position="1"/>
        <end position="56"/>
    </location>
</feature>
<dbReference type="Proteomes" id="UP000663865">
    <property type="component" value="Unassembled WGS sequence"/>
</dbReference>
<dbReference type="Proteomes" id="UP000663838">
    <property type="component" value="Unassembled WGS sequence"/>
</dbReference>